<evidence type="ECO:0000313" key="3">
    <source>
        <dbReference type="Proteomes" id="UP000248021"/>
    </source>
</evidence>
<gene>
    <name evidence="2" type="ORF">C7450_10420</name>
</gene>
<accession>A0A2V3U9A7</accession>
<dbReference type="EMBL" id="QJJK01000004">
    <property type="protein sequence ID" value="PXW59970.1"/>
    <property type="molecule type" value="Genomic_DNA"/>
</dbReference>
<feature type="region of interest" description="Disordered" evidence="1">
    <location>
        <begin position="1"/>
        <end position="38"/>
    </location>
</feature>
<sequence>MRELDLDSSTANADNPLHSGAARSITPVPSNAAKDVVS</sequence>
<evidence type="ECO:0000313" key="2">
    <source>
        <dbReference type="EMBL" id="PXW59970.1"/>
    </source>
</evidence>
<keyword evidence="3" id="KW-1185">Reference proteome</keyword>
<comment type="caution">
    <text evidence="2">The sequence shown here is derived from an EMBL/GenBank/DDBJ whole genome shotgun (WGS) entry which is preliminary data.</text>
</comment>
<dbReference type="Proteomes" id="UP000248021">
    <property type="component" value="Unassembled WGS sequence"/>
</dbReference>
<protein>
    <submittedName>
        <fullName evidence="2">Uncharacterized protein</fullName>
    </submittedName>
</protein>
<proteinExistence type="predicted"/>
<evidence type="ECO:0000256" key="1">
    <source>
        <dbReference type="SAM" id="MobiDB-lite"/>
    </source>
</evidence>
<reference evidence="2 3" key="1">
    <citation type="submission" date="2018-05" db="EMBL/GenBank/DDBJ databases">
        <title>Genomic Encyclopedia of Type Strains, Phase IV (KMG-IV): sequencing the most valuable type-strain genomes for metagenomic binning, comparative biology and taxonomic classification.</title>
        <authorList>
            <person name="Goeker M."/>
        </authorList>
    </citation>
    <scope>NUCLEOTIDE SEQUENCE [LARGE SCALE GENOMIC DNA]</scope>
    <source>
        <strain evidence="2 3">DSM 6462</strain>
    </source>
</reference>
<organism evidence="2 3">
    <name type="scientific">Chelatococcus asaccharovorans</name>
    <dbReference type="NCBI Taxonomy" id="28210"/>
    <lineage>
        <taxon>Bacteria</taxon>
        <taxon>Pseudomonadati</taxon>
        <taxon>Pseudomonadota</taxon>
        <taxon>Alphaproteobacteria</taxon>
        <taxon>Hyphomicrobiales</taxon>
        <taxon>Chelatococcaceae</taxon>
        <taxon>Chelatococcus</taxon>
    </lineage>
</organism>
<dbReference type="AlphaFoldDB" id="A0A2V3U9A7"/>
<name>A0A2V3U9A7_9HYPH</name>